<gene>
    <name evidence="3" type="ORF">DK389_26325</name>
</gene>
<organism evidence="3 4">
    <name type="scientific">Methylobacterium durans</name>
    <dbReference type="NCBI Taxonomy" id="2202825"/>
    <lineage>
        <taxon>Bacteria</taxon>
        <taxon>Pseudomonadati</taxon>
        <taxon>Pseudomonadota</taxon>
        <taxon>Alphaproteobacteria</taxon>
        <taxon>Hyphomicrobiales</taxon>
        <taxon>Methylobacteriaceae</taxon>
        <taxon>Methylobacterium</taxon>
    </lineage>
</organism>
<comment type="similarity">
    <text evidence="1">Belongs to the iron/ascorbate-dependent oxidoreductase family.</text>
</comment>
<dbReference type="GO" id="GO:0016491">
    <property type="term" value="F:oxidoreductase activity"/>
    <property type="evidence" value="ECO:0007669"/>
    <property type="project" value="UniProtKB-KW"/>
</dbReference>
<dbReference type="InterPro" id="IPR055091">
    <property type="entry name" value="WelO5-like"/>
</dbReference>
<dbReference type="Pfam" id="PF22814">
    <property type="entry name" value="WelO5"/>
    <property type="match status" value="1"/>
</dbReference>
<dbReference type="OrthoDB" id="7983652at2"/>
<keyword evidence="4" id="KW-1185">Reference proteome</keyword>
<name>A0A2U8WB55_9HYPH</name>
<dbReference type="Proteomes" id="UP000245926">
    <property type="component" value="Chromosome"/>
</dbReference>
<evidence type="ECO:0000256" key="1">
    <source>
        <dbReference type="RuleBase" id="RU003682"/>
    </source>
</evidence>
<proteinExistence type="inferred from homology"/>
<accession>A0A2U8WB55</accession>
<dbReference type="EMBL" id="CP029550">
    <property type="protein sequence ID" value="AWN43384.1"/>
    <property type="molecule type" value="Genomic_DNA"/>
</dbReference>
<evidence type="ECO:0000259" key="2">
    <source>
        <dbReference type="PROSITE" id="PS51471"/>
    </source>
</evidence>
<evidence type="ECO:0000313" key="3">
    <source>
        <dbReference type="EMBL" id="AWN43384.1"/>
    </source>
</evidence>
<dbReference type="KEGG" id="mets:DK389_26325"/>
<keyword evidence="1" id="KW-0479">Metal-binding</keyword>
<feature type="domain" description="Fe2OG dioxygenase" evidence="2">
    <location>
        <begin position="133"/>
        <end position="261"/>
    </location>
</feature>
<evidence type="ECO:0000313" key="4">
    <source>
        <dbReference type="Proteomes" id="UP000245926"/>
    </source>
</evidence>
<keyword evidence="1" id="KW-0408">Iron</keyword>
<dbReference type="GO" id="GO:0046872">
    <property type="term" value="F:metal ion binding"/>
    <property type="evidence" value="ECO:0007669"/>
    <property type="project" value="UniProtKB-KW"/>
</dbReference>
<dbReference type="InterPro" id="IPR005123">
    <property type="entry name" value="Oxoglu/Fe-dep_dioxygenase_dom"/>
</dbReference>
<dbReference type="RefSeq" id="WP_109894135.1">
    <property type="nucleotide sequence ID" value="NZ_CP029550.1"/>
</dbReference>
<keyword evidence="1" id="KW-0560">Oxidoreductase</keyword>
<dbReference type="Gene3D" id="2.60.120.620">
    <property type="entry name" value="q2cbj1_9rhob like domain"/>
    <property type="match status" value="1"/>
</dbReference>
<protein>
    <submittedName>
        <fullName evidence="3">Proline hydroxylase</fullName>
    </submittedName>
</protein>
<sequence>MTFLRTRAFDASEAASNGDALSRLRADDEQAVVIRNVLTAAECAAIVADLERNAQDFPTTSFPTPFRSSFYGMNLNLADPGLDGYFGMVPHFSGSLAALMTPYGGFEARVMALFSAIDGGRPYRAPPGPLGGRPYMITTLRSHREGGYIPPHFDNEQRTRPSYEHLETLIEGDIFSFVLTLSRAERGGMLEVFDAKADAWSARFQNRDRPQPKPDVAAFARHAFDVEAGTIVLLRSGRFLHHVSPVGGPARRWTACSFMAASRDGDGVYCWG</sequence>
<reference evidence="4" key="1">
    <citation type="submission" date="2018-05" db="EMBL/GenBank/DDBJ databases">
        <title>Complete Genome Sequence of Methylobacterium sp. 17SD2-17.</title>
        <authorList>
            <person name="Srinivasan S."/>
        </authorList>
    </citation>
    <scope>NUCLEOTIDE SEQUENCE [LARGE SCALE GENOMIC DNA]</scope>
    <source>
        <strain evidence="4">17SD2-17</strain>
    </source>
</reference>
<dbReference type="PROSITE" id="PS51471">
    <property type="entry name" value="FE2OG_OXY"/>
    <property type="match status" value="1"/>
</dbReference>
<dbReference type="AlphaFoldDB" id="A0A2U8WB55"/>